<keyword evidence="1" id="KW-0678">Repressor</keyword>
<dbReference type="PROSITE" id="PS50932">
    <property type="entry name" value="HTH_LACI_2"/>
    <property type="match status" value="1"/>
</dbReference>
<dbReference type="SUPFAM" id="SSF47413">
    <property type="entry name" value="lambda repressor-like DNA-binding domains"/>
    <property type="match status" value="1"/>
</dbReference>
<sequence length="328" mass="36193">MAEAAGVSIATVSHVVNSTRFVSEKTKSKVFRAMEQLDFRPNAVAQSLRSQKSNTIGLIVPMLPSDTSNFFFMTIVQGIQKTLKQHGYQLLLSNNATEELEEEKEQIKLFNSKLIDGLIIASIADDASYLNDTVRSHYPVVFIDRKSEGYPGDYVLADGFGGSLKAVQSILDKGHEKIGFITGTLGISTSNERLEGYKKALADRGIAFDPSLMREANASFENGYECAKELIASSDITALFVANNVLTMGVVAYLQEQKIKMPEELAVIGFDDYDWTKITTPPLSVIRQPSFEIGVKAAEAMIQRIENSDKHEGIEYRLPTTLIMRGSC</sequence>
<feature type="domain" description="HTH lacI-type" evidence="5">
    <location>
        <begin position="1"/>
        <end position="50"/>
    </location>
</feature>
<name>A0A7Z2ZPX2_9BACL</name>
<dbReference type="CDD" id="cd06267">
    <property type="entry name" value="PBP1_LacI_sugar_binding-like"/>
    <property type="match status" value="1"/>
</dbReference>
<dbReference type="GO" id="GO:0000976">
    <property type="term" value="F:transcription cis-regulatory region binding"/>
    <property type="evidence" value="ECO:0007669"/>
    <property type="project" value="TreeGrafter"/>
</dbReference>
<dbReference type="SMART" id="SM00354">
    <property type="entry name" value="HTH_LACI"/>
    <property type="match status" value="1"/>
</dbReference>
<dbReference type="InterPro" id="IPR028082">
    <property type="entry name" value="Peripla_BP_I"/>
</dbReference>
<accession>A0A7Z2ZPX2</accession>
<dbReference type="SUPFAM" id="SSF53822">
    <property type="entry name" value="Periplasmic binding protein-like I"/>
    <property type="match status" value="1"/>
</dbReference>
<dbReference type="GO" id="GO:0003700">
    <property type="term" value="F:DNA-binding transcription factor activity"/>
    <property type="evidence" value="ECO:0007669"/>
    <property type="project" value="TreeGrafter"/>
</dbReference>
<keyword evidence="3" id="KW-0238">DNA-binding</keyword>
<reference evidence="6 7" key="1">
    <citation type="submission" date="2020-04" db="EMBL/GenBank/DDBJ databases">
        <title>Genome sequencing of novel species.</title>
        <authorList>
            <person name="Heo J."/>
            <person name="Kim S.-J."/>
            <person name="Kim J.-S."/>
            <person name="Hong S.-B."/>
            <person name="Kwon S.-W."/>
        </authorList>
    </citation>
    <scope>NUCLEOTIDE SEQUENCE [LARGE SCALE GENOMIC DNA]</scope>
    <source>
        <strain evidence="6 7">MFER-1</strain>
    </source>
</reference>
<dbReference type="CDD" id="cd01392">
    <property type="entry name" value="HTH_LacI"/>
    <property type="match status" value="1"/>
</dbReference>
<dbReference type="Pfam" id="PF00356">
    <property type="entry name" value="LacI"/>
    <property type="match status" value="1"/>
</dbReference>
<evidence type="ECO:0000259" key="5">
    <source>
        <dbReference type="PROSITE" id="PS50932"/>
    </source>
</evidence>
<gene>
    <name evidence="6" type="ORF">HH215_01905</name>
</gene>
<dbReference type="InterPro" id="IPR001761">
    <property type="entry name" value="Peripla_BP/Lac1_sug-bd_dom"/>
</dbReference>
<evidence type="ECO:0000256" key="3">
    <source>
        <dbReference type="ARBA" id="ARBA00023125"/>
    </source>
</evidence>
<dbReference type="EMBL" id="CP051680">
    <property type="protein sequence ID" value="QJD87936.1"/>
    <property type="molecule type" value="Genomic_DNA"/>
</dbReference>
<dbReference type="Gene3D" id="1.10.260.40">
    <property type="entry name" value="lambda repressor-like DNA-binding domains"/>
    <property type="match status" value="1"/>
</dbReference>
<evidence type="ECO:0000313" key="7">
    <source>
        <dbReference type="Proteomes" id="UP000502248"/>
    </source>
</evidence>
<dbReference type="PANTHER" id="PTHR30146">
    <property type="entry name" value="LACI-RELATED TRANSCRIPTIONAL REPRESSOR"/>
    <property type="match status" value="1"/>
</dbReference>
<evidence type="ECO:0000256" key="4">
    <source>
        <dbReference type="ARBA" id="ARBA00023163"/>
    </source>
</evidence>
<protein>
    <submittedName>
        <fullName evidence="6">LacI family transcriptional regulator</fullName>
    </submittedName>
</protein>
<keyword evidence="2" id="KW-0805">Transcription regulation</keyword>
<evidence type="ECO:0000256" key="1">
    <source>
        <dbReference type="ARBA" id="ARBA00022491"/>
    </source>
</evidence>
<keyword evidence="7" id="KW-1185">Reference proteome</keyword>
<dbReference type="Pfam" id="PF00532">
    <property type="entry name" value="Peripla_BP_1"/>
    <property type="match status" value="1"/>
</dbReference>
<dbReference type="Gene3D" id="3.40.50.2300">
    <property type="match status" value="2"/>
</dbReference>
<dbReference type="PANTHER" id="PTHR30146:SF148">
    <property type="entry name" value="HTH-TYPE TRANSCRIPTIONAL REPRESSOR PURR-RELATED"/>
    <property type="match status" value="1"/>
</dbReference>
<evidence type="ECO:0000256" key="2">
    <source>
        <dbReference type="ARBA" id="ARBA00023015"/>
    </source>
</evidence>
<organism evidence="6 7">
    <name type="scientific">Cohnella herbarum</name>
    <dbReference type="NCBI Taxonomy" id="2728023"/>
    <lineage>
        <taxon>Bacteria</taxon>
        <taxon>Bacillati</taxon>
        <taxon>Bacillota</taxon>
        <taxon>Bacilli</taxon>
        <taxon>Bacillales</taxon>
        <taxon>Paenibacillaceae</taxon>
        <taxon>Cohnella</taxon>
    </lineage>
</organism>
<dbReference type="AlphaFoldDB" id="A0A7Z2ZPX2"/>
<proteinExistence type="predicted"/>
<evidence type="ECO:0000313" key="6">
    <source>
        <dbReference type="EMBL" id="QJD87936.1"/>
    </source>
</evidence>
<dbReference type="Proteomes" id="UP000502248">
    <property type="component" value="Chromosome"/>
</dbReference>
<dbReference type="InterPro" id="IPR010982">
    <property type="entry name" value="Lambda_DNA-bd_dom_sf"/>
</dbReference>
<dbReference type="KEGG" id="cheb:HH215_01905"/>
<dbReference type="InterPro" id="IPR000843">
    <property type="entry name" value="HTH_LacI"/>
</dbReference>
<keyword evidence="4" id="KW-0804">Transcription</keyword>